<gene>
    <name evidence="1" type="ORF">METZ01_LOCUS493992</name>
</gene>
<organism evidence="1">
    <name type="scientific">marine metagenome</name>
    <dbReference type="NCBI Taxonomy" id="408172"/>
    <lineage>
        <taxon>unclassified sequences</taxon>
        <taxon>metagenomes</taxon>
        <taxon>ecological metagenomes</taxon>
    </lineage>
</organism>
<dbReference type="EMBL" id="UINC01215455">
    <property type="protein sequence ID" value="SVE41138.1"/>
    <property type="molecule type" value="Genomic_DNA"/>
</dbReference>
<reference evidence="1" key="1">
    <citation type="submission" date="2018-05" db="EMBL/GenBank/DDBJ databases">
        <authorList>
            <person name="Lanie J.A."/>
            <person name="Ng W.-L."/>
            <person name="Kazmierczak K.M."/>
            <person name="Andrzejewski T.M."/>
            <person name="Davidsen T.M."/>
            <person name="Wayne K.J."/>
            <person name="Tettelin H."/>
            <person name="Glass J.I."/>
            <person name="Rusch D."/>
            <person name="Podicherti R."/>
            <person name="Tsui H.-C.T."/>
            <person name="Winkler M.E."/>
        </authorList>
    </citation>
    <scope>NUCLEOTIDE SEQUENCE</scope>
</reference>
<dbReference type="AlphaFoldDB" id="A0A383DBA0"/>
<evidence type="ECO:0000313" key="1">
    <source>
        <dbReference type="EMBL" id="SVE41138.1"/>
    </source>
</evidence>
<name>A0A383DBA0_9ZZZZ</name>
<proteinExistence type="predicted"/>
<accession>A0A383DBA0</accession>
<sequence length="81" mass="8930">MLAAQDVNLDRLETMCASTFIRGSETVYSARLFLRTLMCLGLGIVCCSCELLDQKLSTDAFGRFFDVEPRQARESNGATAT</sequence>
<feature type="non-terminal residue" evidence="1">
    <location>
        <position position="81"/>
    </location>
</feature>
<protein>
    <submittedName>
        <fullName evidence="1">Uncharacterized protein</fullName>
    </submittedName>
</protein>